<feature type="region of interest" description="Disordered" evidence="2">
    <location>
        <begin position="20"/>
        <end position="39"/>
    </location>
</feature>
<dbReference type="InterPro" id="IPR046347">
    <property type="entry name" value="bZIP_sf"/>
</dbReference>
<keyword evidence="1" id="KW-0175">Coiled coil</keyword>
<protein>
    <recommendedName>
        <fullName evidence="3">BZIP domain-containing protein</fullName>
    </recommendedName>
</protein>
<dbReference type="GO" id="GO:0003700">
    <property type="term" value="F:DNA-binding transcription factor activity"/>
    <property type="evidence" value="ECO:0007669"/>
    <property type="project" value="InterPro"/>
</dbReference>
<keyword evidence="5" id="KW-1185">Reference proteome</keyword>
<evidence type="ECO:0000313" key="5">
    <source>
        <dbReference type="Proteomes" id="UP001157974"/>
    </source>
</evidence>
<evidence type="ECO:0000256" key="2">
    <source>
        <dbReference type="SAM" id="MobiDB-lite"/>
    </source>
</evidence>
<dbReference type="PROSITE" id="PS00036">
    <property type="entry name" value="BZIP_BASIC"/>
    <property type="match status" value="1"/>
</dbReference>
<evidence type="ECO:0000256" key="1">
    <source>
        <dbReference type="SAM" id="Coils"/>
    </source>
</evidence>
<evidence type="ECO:0000259" key="3">
    <source>
        <dbReference type="PROSITE" id="PS00036"/>
    </source>
</evidence>
<evidence type="ECO:0000313" key="4">
    <source>
        <dbReference type="EMBL" id="KAJ8905957.1"/>
    </source>
</evidence>
<organism evidence="4 5">
    <name type="scientific">Rhodosorus marinus</name>
    <dbReference type="NCBI Taxonomy" id="101924"/>
    <lineage>
        <taxon>Eukaryota</taxon>
        <taxon>Rhodophyta</taxon>
        <taxon>Stylonematophyceae</taxon>
        <taxon>Stylonematales</taxon>
        <taxon>Stylonemataceae</taxon>
        <taxon>Rhodosorus</taxon>
    </lineage>
</organism>
<proteinExistence type="predicted"/>
<sequence>MDPGVMYLNMELIDSFGENVKEEALPSPPMSNPSSFGSLVSLESPRAASLQKRACLRQDTFRPEKKQKLGRKTKNSGLRAERNRQSAAASRERSKRHLTELERLSMTLPDANVRLTNSISRIVGQNDTARSLKAENAVLVAKVEKQQQKLAELEQRLAKCSKEPLS</sequence>
<dbReference type="SUPFAM" id="SSF57959">
    <property type="entry name" value="Leucine zipper domain"/>
    <property type="match status" value="1"/>
</dbReference>
<dbReference type="EMBL" id="JAMWBK010000004">
    <property type="protein sequence ID" value="KAJ8905957.1"/>
    <property type="molecule type" value="Genomic_DNA"/>
</dbReference>
<dbReference type="Proteomes" id="UP001157974">
    <property type="component" value="Unassembled WGS sequence"/>
</dbReference>
<gene>
    <name evidence="4" type="ORF">NDN08_002458</name>
</gene>
<feature type="coiled-coil region" evidence="1">
    <location>
        <begin position="129"/>
        <end position="163"/>
    </location>
</feature>
<feature type="region of interest" description="Disordered" evidence="2">
    <location>
        <begin position="50"/>
        <end position="97"/>
    </location>
</feature>
<feature type="domain" description="BZIP" evidence="3">
    <location>
        <begin position="79"/>
        <end position="93"/>
    </location>
</feature>
<name>A0AAV8UXB9_9RHOD</name>
<reference evidence="4 5" key="1">
    <citation type="journal article" date="2023" name="Nat. Commun.">
        <title>Origin of minicircular mitochondrial genomes in red algae.</title>
        <authorList>
            <person name="Lee Y."/>
            <person name="Cho C.H."/>
            <person name="Lee Y.M."/>
            <person name="Park S.I."/>
            <person name="Yang J.H."/>
            <person name="West J.A."/>
            <person name="Bhattacharya D."/>
            <person name="Yoon H.S."/>
        </authorList>
    </citation>
    <scope>NUCLEOTIDE SEQUENCE [LARGE SCALE GENOMIC DNA]</scope>
    <source>
        <strain evidence="4 5">CCMP1338</strain>
        <tissue evidence="4">Whole cell</tissue>
    </source>
</reference>
<comment type="caution">
    <text evidence="4">The sequence shown here is derived from an EMBL/GenBank/DDBJ whole genome shotgun (WGS) entry which is preliminary data.</text>
</comment>
<accession>A0AAV8UXB9</accession>
<dbReference type="AlphaFoldDB" id="A0AAV8UXB9"/>
<dbReference type="Gene3D" id="1.20.5.170">
    <property type="match status" value="1"/>
</dbReference>
<dbReference type="InterPro" id="IPR004827">
    <property type="entry name" value="bZIP"/>
</dbReference>